<evidence type="ECO:0000313" key="3">
    <source>
        <dbReference type="RefSeq" id="XP_045551322.1"/>
    </source>
</evidence>
<dbReference type="Proteomes" id="UP001652741">
    <property type="component" value="Chromosome ssa15"/>
</dbReference>
<dbReference type="Pfam" id="PF25273">
    <property type="entry name" value="DUF7869"/>
    <property type="match status" value="1"/>
</dbReference>
<dbReference type="RefSeq" id="XP_045551322.1">
    <property type="nucleotide sequence ID" value="XM_045695366.1"/>
</dbReference>
<accession>A0ABM3CXN9</accession>
<gene>
    <name evidence="3" type="primary">LOC123727190</name>
</gene>
<name>A0ABM3CXN9_SALSA</name>
<feature type="domain" description="DUF7869" evidence="1">
    <location>
        <begin position="31"/>
        <end position="120"/>
    </location>
</feature>
<dbReference type="PANTHER" id="PTHR34415:SF1">
    <property type="entry name" value="INTEGRASE CATALYTIC DOMAIN-CONTAINING PROTEIN"/>
    <property type="match status" value="1"/>
</dbReference>
<proteinExistence type="predicted"/>
<dbReference type="GeneID" id="123727190"/>
<organism evidence="2 3">
    <name type="scientific">Salmo salar</name>
    <name type="common">Atlantic salmon</name>
    <dbReference type="NCBI Taxonomy" id="8030"/>
    <lineage>
        <taxon>Eukaryota</taxon>
        <taxon>Metazoa</taxon>
        <taxon>Chordata</taxon>
        <taxon>Craniata</taxon>
        <taxon>Vertebrata</taxon>
        <taxon>Euteleostomi</taxon>
        <taxon>Actinopterygii</taxon>
        <taxon>Neopterygii</taxon>
        <taxon>Teleostei</taxon>
        <taxon>Protacanthopterygii</taxon>
        <taxon>Salmoniformes</taxon>
        <taxon>Salmonidae</taxon>
        <taxon>Salmoninae</taxon>
        <taxon>Salmo</taxon>
    </lineage>
</organism>
<protein>
    <recommendedName>
        <fullName evidence="1">DUF7869 domain-containing protein</fullName>
    </recommendedName>
</protein>
<evidence type="ECO:0000259" key="1">
    <source>
        <dbReference type="Pfam" id="PF25273"/>
    </source>
</evidence>
<evidence type="ECO:0000313" key="2">
    <source>
        <dbReference type="Proteomes" id="UP001652741"/>
    </source>
</evidence>
<dbReference type="InterPro" id="IPR057191">
    <property type="entry name" value="DUF7869"/>
</dbReference>
<reference evidence="3" key="1">
    <citation type="submission" date="2025-08" db="UniProtKB">
        <authorList>
            <consortium name="RefSeq"/>
        </authorList>
    </citation>
    <scope>IDENTIFICATION</scope>
</reference>
<sequence>MKACHPAKAAAQSSPHEPFLHQLWSWGNTCDLNCDNCSGQNKNKFVLWYCAWRTMHNLHHSLDLHFLITGHTKFAPDWCFGLIKQHFRKTRVNTLSEIPGVVKDSTVTGVNIPQLIGLEDGTVLVESYGWQQHLTVLQAAATDHAVPEIQPGLVVAKERLDSVGSRFQLLRNADILPPIDGLPVQASPGLDTARQTIFLRISGSFATKRLWTSHALHQSQGQDRNRLSEYRFPCSCVVWMDQSSALSAVPLFT</sequence>
<dbReference type="PANTHER" id="PTHR34415">
    <property type="entry name" value="INTEGRASE CATALYTIC DOMAIN-CONTAINING PROTEIN"/>
    <property type="match status" value="1"/>
</dbReference>
<keyword evidence="2" id="KW-1185">Reference proteome</keyword>